<name>A0A9P9ETH1_9HYPO</name>
<sequence length="611" mass="69449">MKEQDCTQTVVQARIMAKIGAKKDYSTESDSDKTVTILPSAPPSPYVSLGQNSTRLIRIQEAKNDNDPLVCELFEVAFSAKPKFEALSYMWGEGPAECSIVMNSMDFSVRHNLMDALRYLRKHTSGTLYWIDALCINQQDAAERNSQVRIMRHIYFRATTVVVWLGKRYADYEAVLPDLHALGHFNPPTEQLKPDSTSNRTQKDSPTQLSEKAQQRRMAEELYNDGYWNRLWIVQEIGLANDIKVCFGNSAVEWTQFLHFISMHSIGNCGPVKLHRQRQDRYNGSSTLLQLLQHHKDAVYQDRKDKVYGLIGLASDASGFIIDYERSTLQIWTDVMEFLNHGGLFNSNDIVETGHLVMFLLMGTESAPLQQILRPWAPGEGDKEIITDTNHRRAFELEAAILGCVKHVGPRPQEIVGTLRQVDQWTQQVQSNYQCDLGKAHRESDTLIRTILELDETDMSAICFDSRSTVQWSSRLNTLDLGFYHHSIQNFQSNSGILGENDDSSVQKATNNLRLFQMASSGWNTPWRMGLAPSEVRTGDLICWLRWPRRAIVVRALNFDSLMTWKMQVVGSAVVAEDLGQVRAAQRADWSKRKPALKVFLDAHTIFTLLA</sequence>
<comment type="caution">
    <text evidence="3">The sequence shown here is derived from an EMBL/GenBank/DDBJ whole genome shotgun (WGS) entry which is preliminary data.</text>
</comment>
<feature type="region of interest" description="Disordered" evidence="1">
    <location>
        <begin position="187"/>
        <end position="215"/>
    </location>
</feature>
<proteinExistence type="predicted"/>
<dbReference type="OrthoDB" id="1470350at2759"/>
<keyword evidence="4" id="KW-1185">Reference proteome</keyword>
<dbReference type="PANTHER" id="PTHR24148:SF73">
    <property type="entry name" value="HET DOMAIN PROTEIN (AFU_ORTHOLOGUE AFUA_8G01020)"/>
    <property type="match status" value="1"/>
</dbReference>
<dbReference type="PANTHER" id="PTHR24148">
    <property type="entry name" value="ANKYRIN REPEAT DOMAIN-CONTAINING PROTEIN 39 HOMOLOG-RELATED"/>
    <property type="match status" value="1"/>
</dbReference>
<accession>A0A9P9ETH1</accession>
<gene>
    <name evidence="3" type="ORF">B0J13DRAFT_554744</name>
</gene>
<evidence type="ECO:0000313" key="3">
    <source>
        <dbReference type="EMBL" id="KAH7144129.1"/>
    </source>
</evidence>
<reference evidence="3" key="1">
    <citation type="journal article" date="2021" name="Nat. Commun.">
        <title>Genetic determinants of endophytism in the Arabidopsis root mycobiome.</title>
        <authorList>
            <person name="Mesny F."/>
            <person name="Miyauchi S."/>
            <person name="Thiergart T."/>
            <person name="Pickel B."/>
            <person name="Atanasova L."/>
            <person name="Karlsson M."/>
            <person name="Huettel B."/>
            <person name="Barry K.W."/>
            <person name="Haridas S."/>
            <person name="Chen C."/>
            <person name="Bauer D."/>
            <person name="Andreopoulos W."/>
            <person name="Pangilinan J."/>
            <person name="LaButti K."/>
            <person name="Riley R."/>
            <person name="Lipzen A."/>
            <person name="Clum A."/>
            <person name="Drula E."/>
            <person name="Henrissat B."/>
            <person name="Kohler A."/>
            <person name="Grigoriev I.V."/>
            <person name="Martin F.M."/>
            <person name="Hacquard S."/>
        </authorList>
    </citation>
    <scope>NUCLEOTIDE SEQUENCE</scope>
    <source>
        <strain evidence="3">MPI-CAGE-AT-0021</strain>
    </source>
</reference>
<dbReference type="Pfam" id="PF06985">
    <property type="entry name" value="HET"/>
    <property type="match status" value="1"/>
</dbReference>
<evidence type="ECO:0000256" key="1">
    <source>
        <dbReference type="SAM" id="MobiDB-lite"/>
    </source>
</evidence>
<feature type="compositionally biased region" description="Polar residues" evidence="1">
    <location>
        <begin position="194"/>
        <end position="212"/>
    </location>
</feature>
<evidence type="ECO:0000313" key="4">
    <source>
        <dbReference type="Proteomes" id="UP000717696"/>
    </source>
</evidence>
<dbReference type="InterPro" id="IPR010730">
    <property type="entry name" value="HET"/>
</dbReference>
<protein>
    <submittedName>
        <fullName evidence="3">Heterokaryon incompatibility protein-domain-containing protein</fullName>
    </submittedName>
</protein>
<dbReference type="Proteomes" id="UP000717696">
    <property type="component" value="Unassembled WGS sequence"/>
</dbReference>
<feature type="domain" description="Heterokaryon incompatibility" evidence="2">
    <location>
        <begin position="84"/>
        <end position="236"/>
    </location>
</feature>
<dbReference type="InterPro" id="IPR052895">
    <property type="entry name" value="HetReg/Transcr_Mod"/>
</dbReference>
<evidence type="ECO:0000259" key="2">
    <source>
        <dbReference type="Pfam" id="PF06985"/>
    </source>
</evidence>
<dbReference type="AlphaFoldDB" id="A0A9P9ETH1"/>
<dbReference type="EMBL" id="JAGMUU010000010">
    <property type="protein sequence ID" value="KAH7144129.1"/>
    <property type="molecule type" value="Genomic_DNA"/>
</dbReference>
<organism evidence="3 4">
    <name type="scientific">Dactylonectria estremocensis</name>
    <dbReference type="NCBI Taxonomy" id="1079267"/>
    <lineage>
        <taxon>Eukaryota</taxon>
        <taxon>Fungi</taxon>
        <taxon>Dikarya</taxon>
        <taxon>Ascomycota</taxon>
        <taxon>Pezizomycotina</taxon>
        <taxon>Sordariomycetes</taxon>
        <taxon>Hypocreomycetidae</taxon>
        <taxon>Hypocreales</taxon>
        <taxon>Nectriaceae</taxon>
        <taxon>Dactylonectria</taxon>
    </lineage>
</organism>